<feature type="domain" description="Secretion system C-terminal sorting" evidence="4">
    <location>
        <begin position="749"/>
        <end position="824"/>
    </location>
</feature>
<comment type="caution">
    <text evidence="5">The sequence shown here is derived from an EMBL/GenBank/DDBJ whole genome shotgun (WGS) entry which is preliminary data.</text>
</comment>
<dbReference type="InterPro" id="IPR039448">
    <property type="entry name" value="Beta_helix"/>
</dbReference>
<protein>
    <recommendedName>
        <fullName evidence="7">Por secretion system C-terminal sorting domain-containing protein</fullName>
    </recommendedName>
</protein>
<dbReference type="InterPro" id="IPR026444">
    <property type="entry name" value="Secre_tail"/>
</dbReference>
<sequence>MNYNYHVFFKKKLPLYVLLFISFISFSANIHVAKTGTDALTDRGTSSAPYKTINYVFNNGLISPGDHLVLHEGVYRETIIATVNNITIRPKDGDKVIVSGANWYGDSSWSDTDGDGIFELALSTNQVETKFTQLIVEGQHKQIARFPNNTSAYKNYIIGSNREMMDPRDQSTGFAVLLNGSKPAGVNQTGQITFSWHNGTPKLPDVTFTNEAIVRGFIGKLRNNIFSYSQDGGQVTRAPGGNDRMVTFKSLNTQGNVWGGDAAVGQPEGFGYVMDLSVLDYEGEWFWKKTENKMYYKPEGGTVSGKNFEIQRRQYVLKVQANNVTVENINFKVGEVELKNANATTISNCSFTYLSPYQYRRTYGSFRQGILLNNADNTTFDSCYIGHTWGSGIIILKGSDNSIVNNCYIEDIGWMGQFTIAVENNGNNTQITKNTFGKASRFHIRTTESVYAKIVDNDFYGAMSLGEDAGAIMFTSTGKSEALNMQGTVIAWNKIHGMKGIPAYDPQDYSNKKYLISFYLEDSENYTVHHNLTYDNNDEYTSVRLDGSGNPESTRNINAVAYMGPRTKTLTRKMNYYNNTFWDYSRFISFWQTGGGVNSLEMKNNLYVNDKENYIDAGAGQANKLYKSDFYEFTQAADDAPYNVSIVSAKNRAVSETNPGAHYVDAVNGNLRLILGSTYNNGGDVISGITTEANPTIGAWEGEANWQKERVFNAGSSLTNASFDSLANPSNSGLNIDDLKEAKQQISVSPNPFKNQLGITLGTEIKAGAEVLITILDFNGSVVFSQKIKAKKETENYINTTFLASGVYLLEIKYKEGRVLKKIIK</sequence>
<dbReference type="RefSeq" id="WP_167184974.1">
    <property type="nucleotide sequence ID" value="NZ_JAASQL010000001.1"/>
</dbReference>
<dbReference type="Pfam" id="PF13229">
    <property type="entry name" value="Beta_helix"/>
    <property type="match status" value="1"/>
</dbReference>
<gene>
    <name evidence="5" type="ORF">FHR24_001067</name>
</gene>
<proteinExistence type="predicted"/>
<reference evidence="5 6" key="1">
    <citation type="submission" date="2020-03" db="EMBL/GenBank/DDBJ databases">
        <title>Genomic Encyclopedia of Type Strains, Phase IV (KMG-IV): sequencing the most valuable type-strain genomes for metagenomic binning, comparative biology and taxonomic classification.</title>
        <authorList>
            <person name="Goeker M."/>
        </authorList>
    </citation>
    <scope>NUCLEOTIDE SEQUENCE [LARGE SCALE GENOMIC DNA]</scope>
    <source>
        <strain evidence="5 6">DSM 101599</strain>
    </source>
</reference>
<dbReference type="Proteomes" id="UP000745859">
    <property type="component" value="Unassembled WGS sequence"/>
</dbReference>
<keyword evidence="1 2" id="KW-0732">Signal</keyword>
<dbReference type="PANTHER" id="PTHR36453">
    <property type="entry name" value="SECRETED PROTEIN-RELATED"/>
    <property type="match status" value="1"/>
</dbReference>
<keyword evidence="6" id="KW-1185">Reference proteome</keyword>
<evidence type="ECO:0000313" key="5">
    <source>
        <dbReference type="EMBL" id="NIJ44628.1"/>
    </source>
</evidence>
<name>A0ABX0U8U6_9FLAO</name>
<evidence type="ECO:0000256" key="1">
    <source>
        <dbReference type="ARBA" id="ARBA00022729"/>
    </source>
</evidence>
<feature type="chain" id="PRO_5045500120" description="Por secretion system C-terminal sorting domain-containing protein" evidence="2">
    <location>
        <begin position="28"/>
        <end position="825"/>
    </location>
</feature>
<evidence type="ECO:0000259" key="3">
    <source>
        <dbReference type="Pfam" id="PF13229"/>
    </source>
</evidence>
<dbReference type="SUPFAM" id="SSF51126">
    <property type="entry name" value="Pectin lyase-like"/>
    <property type="match status" value="1"/>
</dbReference>
<accession>A0ABX0U8U6</accession>
<dbReference type="NCBIfam" id="TIGR04183">
    <property type="entry name" value="Por_Secre_tail"/>
    <property type="match status" value="1"/>
</dbReference>
<evidence type="ECO:0008006" key="7">
    <source>
        <dbReference type="Google" id="ProtNLM"/>
    </source>
</evidence>
<feature type="signal peptide" evidence="2">
    <location>
        <begin position="1"/>
        <end position="27"/>
    </location>
</feature>
<dbReference type="PANTHER" id="PTHR36453:SF1">
    <property type="entry name" value="RIGHT HANDED BETA HELIX DOMAIN-CONTAINING PROTEIN"/>
    <property type="match status" value="1"/>
</dbReference>
<feature type="domain" description="Right handed beta helix" evidence="3">
    <location>
        <begin position="305"/>
        <end position="458"/>
    </location>
</feature>
<dbReference type="Pfam" id="PF18962">
    <property type="entry name" value="Por_Secre_tail"/>
    <property type="match status" value="1"/>
</dbReference>
<dbReference type="InterPro" id="IPR011050">
    <property type="entry name" value="Pectin_lyase_fold/virulence"/>
</dbReference>
<dbReference type="EMBL" id="JAASQL010000001">
    <property type="protein sequence ID" value="NIJ44628.1"/>
    <property type="molecule type" value="Genomic_DNA"/>
</dbReference>
<dbReference type="Gene3D" id="2.160.20.10">
    <property type="entry name" value="Single-stranded right-handed beta-helix, Pectin lyase-like"/>
    <property type="match status" value="2"/>
</dbReference>
<evidence type="ECO:0000313" key="6">
    <source>
        <dbReference type="Proteomes" id="UP000745859"/>
    </source>
</evidence>
<evidence type="ECO:0000259" key="4">
    <source>
        <dbReference type="Pfam" id="PF18962"/>
    </source>
</evidence>
<evidence type="ECO:0000256" key="2">
    <source>
        <dbReference type="SAM" id="SignalP"/>
    </source>
</evidence>
<organism evidence="5 6">
    <name type="scientific">Wenyingzhuangia heitensis</name>
    <dbReference type="NCBI Taxonomy" id="1487859"/>
    <lineage>
        <taxon>Bacteria</taxon>
        <taxon>Pseudomonadati</taxon>
        <taxon>Bacteroidota</taxon>
        <taxon>Flavobacteriia</taxon>
        <taxon>Flavobacteriales</taxon>
        <taxon>Flavobacteriaceae</taxon>
        <taxon>Wenyingzhuangia</taxon>
    </lineage>
</organism>
<dbReference type="InterPro" id="IPR012334">
    <property type="entry name" value="Pectin_lyas_fold"/>
</dbReference>